<evidence type="ECO:0000256" key="6">
    <source>
        <dbReference type="ARBA" id="ARBA00022692"/>
    </source>
</evidence>
<feature type="region of interest" description="Disordered" evidence="13">
    <location>
        <begin position="1"/>
        <end position="22"/>
    </location>
</feature>
<keyword evidence="10" id="KW-1015">Disulfide bond</keyword>
<keyword evidence="11" id="KW-0325">Glycoprotein</keyword>
<sequence>MSVEDRSASTNTGAIFGWLSTPTGEPPPAAATCNEGQKPACLPAVLFRGWRRTCLYIIIVILMILVFLNIALTLWIISALRLTMNGIGPIRIVKNGIQLNSHAWFVDSLVASTITSQPAQPVTIRSHRNFTVLVSEHTFGNNKSLQQSEVAKLLIKRDSVECSGRTFDVRDHRGGGVFYASRDEVRVFSDALAVDGPGGVTVQNAIQAPSIRAPPGSDLQLESLTRNLSLRAPKFIHLESRAGNIDVTAHRDIKFASDVGAIRIEAQNIIISDLKKANTTTKPQKNVRTMKIYQLCACASGKLFLAAPDGICTSNDDELCR</sequence>
<dbReference type="InterPro" id="IPR006875">
    <property type="entry name" value="Sarcoglycan"/>
</dbReference>
<comment type="subcellular location">
    <subcellularLocation>
        <location evidence="2">Cell membrane</location>
        <location evidence="2">Sarcolemma</location>
        <topology evidence="2">Single-pass type II membrane protein</topology>
    </subcellularLocation>
    <subcellularLocation>
        <location evidence="1">Cytoplasm</location>
        <location evidence="1">Cytoskeleton</location>
    </subcellularLocation>
</comment>
<evidence type="ECO:0000256" key="9">
    <source>
        <dbReference type="ARBA" id="ARBA00023136"/>
    </source>
</evidence>
<accession>A0ABN8ARS7</accession>
<keyword evidence="4" id="KW-1003">Cell membrane</keyword>
<evidence type="ECO:0000256" key="12">
    <source>
        <dbReference type="ARBA" id="ARBA00023212"/>
    </source>
</evidence>
<name>A0ABN8ARS7_CHISP</name>
<evidence type="ECO:0000256" key="11">
    <source>
        <dbReference type="ARBA" id="ARBA00023180"/>
    </source>
</evidence>
<proteinExistence type="inferred from homology"/>
<keyword evidence="6 14" id="KW-0812">Transmembrane</keyword>
<keyword evidence="12" id="KW-0206">Cytoskeleton</keyword>
<organism evidence="15 16">
    <name type="scientific">Chilo suppressalis</name>
    <name type="common">Asiatic rice borer moth</name>
    <dbReference type="NCBI Taxonomy" id="168631"/>
    <lineage>
        <taxon>Eukaryota</taxon>
        <taxon>Metazoa</taxon>
        <taxon>Ecdysozoa</taxon>
        <taxon>Arthropoda</taxon>
        <taxon>Hexapoda</taxon>
        <taxon>Insecta</taxon>
        <taxon>Pterygota</taxon>
        <taxon>Neoptera</taxon>
        <taxon>Endopterygota</taxon>
        <taxon>Lepidoptera</taxon>
        <taxon>Glossata</taxon>
        <taxon>Ditrysia</taxon>
        <taxon>Pyraloidea</taxon>
        <taxon>Crambidae</taxon>
        <taxon>Crambinae</taxon>
        <taxon>Chilo</taxon>
    </lineage>
</organism>
<gene>
    <name evidence="15" type="ORF">CHILSU_LOCUS482</name>
</gene>
<keyword evidence="8 14" id="KW-1133">Transmembrane helix</keyword>
<dbReference type="EMBL" id="OU963894">
    <property type="protein sequence ID" value="CAH0397413.1"/>
    <property type="molecule type" value="Genomic_DNA"/>
</dbReference>
<evidence type="ECO:0000313" key="16">
    <source>
        <dbReference type="Proteomes" id="UP001153292"/>
    </source>
</evidence>
<evidence type="ECO:0000256" key="14">
    <source>
        <dbReference type="SAM" id="Phobius"/>
    </source>
</evidence>
<evidence type="ECO:0000256" key="3">
    <source>
        <dbReference type="ARBA" id="ARBA00007574"/>
    </source>
</evidence>
<keyword evidence="16" id="KW-1185">Reference proteome</keyword>
<evidence type="ECO:0000256" key="10">
    <source>
        <dbReference type="ARBA" id="ARBA00023157"/>
    </source>
</evidence>
<evidence type="ECO:0000256" key="5">
    <source>
        <dbReference type="ARBA" id="ARBA00022490"/>
    </source>
</evidence>
<dbReference type="PANTHER" id="PTHR12939">
    <property type="entry name" value="SARCOGLYCAN"/>
    <property type="match status" value="1"/>
</dbReference>
<evidence type="ECO:0000256" key="1">
    <source>
        <dbReference type="ARBA" id="ARBA00004245"/>
    </source>
</evidence>
<keyword evidence="9 14" id="KW-0472">Membrane</keyword>
<evidence type="ECO:0000256" key="13">
    <source>
        <dbReference type="SAM" id="MobiDB-lite"/>
    </source>
</evidence>
<evidence type="ECO:0008006" key="17">
    <source>
        <dbReference type="Google" id="ProtNLM"/>
    </source>
</evidence>
<keyword evidence="5" id="KW-0963">Cytoplasm</keyword>
<dbReference type="Pfam" id="PF04790">
    <property type="entry name" value="Sarcoglycan_1"/>
    <property type="match status" value="1"/>
</dbReference>
<dbReference type="InterPro" id="IPR039972">
    <property type="entry name" value="Sarcoglycan_gamma/delta/zeta"/>
</dbReference>
<reference evidence="15" key="1">
    <citation type="submission" date="2021-12" db="EMBL/GenBank/DDBJ databases">
        <authorList>
            <person name="King R."/>
        </authorList>
    </citation>
    <scope>NUCLEOTIDE SEQUENCE</scope>
</reference>
<feature type="transmembrane region" description="Helical" evidence="14">
    <location>
        <begin position="54"/>
        <end position="77"/>
    </location>
</feature>
<evidence type="ECO:0000256" key="8">
    <source>
        <dbReference type="ARBA" id="ARBA00022989"/>
    </source>
</evidence>
<comment type="similarity">
    <text evidence="3">Belongs to the sarcoglycan beta/delta/gamma/zeta family.</text>
</comment>
<evidence type="ECO:0000256" key="2">
    <source>
        <dbReference type="ARBA" id="ARBA00004274"/>
    </source>
</evidence>
<evidence type="ECO:0000313" key="15">
    <source>
        <dbReference type="EMBL" id="CAH0397413.1"/>
    </source>
</evidence>
<evidence type="ECO:0000256" key="4">
    <source>
        <dbReference type="ARBA" id="ARBA00022475"/>
    </source>
</evidence>
<dbReference type="PANTHER" id="PTHR12939:SF10">
    <property type="entry name" value="EG:4F1.1 PROTEIN"/>
    <property type="match status" value="1"/>
</dbReference>
<keyword evidence="7" id="KW-0735">Signal-anchor</keyword>
<dbReference type="Proteomes" id="UP001153292">
    <property type="component" value="Chromosome 1"/>
</dbReference>
<protein>
    <recommendedName>
        <fullName evidence="17">Beta-sarcoglycan</fullName>
    </recommendedName>
</protein>
<evidence type="ECO:0000256" key="7">
    <source>
        <dbReference type="ARBA" id="ARBA00022968"/>
    </source>
</evidence>